<evidence type="ECO:0000256" key="1">
    <source>
        <dbReference type="SAM" id="Coils"/>
    </source>
</evidence>
<feature type="compositionally biased region" description="Pro residues" evidence="2">
    <location>
        <begin position="330"/>
        <end position="342"/>
    </location>
</feature>
<feature type="region of interest" description="Disordered" evidence="2">
    <location>
        <begin position="5379"/>
        <end position="5403"/>
    </location>
</feature>
<evidence type="ECO:0000313" key="3">
    <source>
        <dbReference type="EMBL" id="QFZ23321.1"/>
    </source>
</evidence>
<feature type="compositionally biased region" description="Pro residues" evidence="2">
    <location>
        <begin position="2348"/>
        <end position="2370"/>
    </location>
</feature>
<dbReference type="EMBL" id="CP034550">
    <property type="protein sequence ID" value="QFZ23321.1"/>
    <property type="molecule type" value="Genomic_DNA"/>
</dbReference>
<feature type="compositionally biased region" description="Pro residues" evidence="2">
    <location>
        <begin position="5384"/>
        <end position="5402"/>
    </location>
</feature>
<feature type="compositionally biased region" description="Polar residues" evidence="2">
    <location>
        <begin position="3043"/>
        <end position="3061"/>
    </location>
</feature>
<feature type="compositionally biased region" description="Pro residues" evidence="2">
    <location>
        <begin position="1"/>
        <end position="15"/>
    </location>
</feature>
<feature type="compositionally biased region" description="Basic and acidic residues" evidence="2">
    <location>
        <begin position="1148"/>
        <end position="1163"/>
    </location>
</feature>
<feature type="compositionally biased region" description="Polar residues" evidence="2">
    <location>
        <begin position="2596"/>
        <end position="2607"/>
    </location>
</feature>
<feature type="region of interest" description="Disordered" evidence="2">
    <location>
        <begin position="1026"/>
        <end position="1163"/>
    </location>
</feature>
<feature type="compositionally biased region" description="Low complexity" evidence="2">
    <location>
        <begin position="4793"/>
        <end position="4802"/>
    </location>
</feature>
<feature type="region of interest" description="Disordered" evidence="2">
    <location>
        <begin position="2830"/>
        <end position="2850"/>
    </location>
</feature>
<evidence type="ECO:0000256" key="2">
    <source>
        <dbReference type="SAM" id="MobiDB-lite"/>
    </source>
</evidence>
<dbReference type="KEGG" id="ssyi:EKG83_43060"/>
<feature type="region of interest" description="Disordered" evidence="2">
    <location>
        <begin position="2320"/>
        <end position="2439"/>
    </location>
</feature>
<dbReference type="PANTHER" id="PTHR24216:SF65">
    <property type="entry name" value="PAXILLIN-LIKE PROTEIN 1"/>
    <property type="match status" value="1"/>
</dbReference>
<feature type="region of interest" description="Disordered" evidence="2">
    <location>
        <begin position="4792"/>
        <end position="4862"/>
    </location>
</feature>
<gene>
    <name evidence="3" type="ORF">EKG83_43060</name>
</gene>
<protein>
    <submittedName>
        <fullName evidence="3">Uncharacterized protein</fullName>
    </submittedName>
</protein>
<feature type="compositionally biased region" description="Low complexity" evidence="2">
    <location>
        <begin position="4301"/>
        <end position="4326"/>
    </location>
</feature>
<feature type="region of interest" description="Disordered" evidence="2">
    <location>
        <begin position="2594"/>
        <end position="2618"/>
    </location>
</feature>
<accession>A0A5Q0HAS9</accession>
<feature type="coiled-coil region" evidence="1">
    <location>
        <begin position="4068"/>
        <end position="4095"/>
    </location>
</feature>
<feature type="compositionally biased region" description="Polar residues" evidence="2">
    <location>
        <begin position="2380"/>
        <end position="2392"/>
    </location>
</feature>
<feature type="compositionally biased region" description="Low complexity" evidence="2">
    <location>
        <begin position="1113"/>
        <end position="1144"/>
    </location>
</feature>
<feature type="coiled-coil region" evidence="1">
    <location>
        <begin position="4124"/>
        <end position="4278"/>
    </location>
</feature>
<evidence type="ECO:0000313" key="4">
    <source>
        <dbReference type="Proteomes" id="UP000325787"/>
    </source>
</evidence>
<feature type="region of interest" description="Disordered" evidence="2">
    <location>
        <begin position="3038"/>
        <end position="3067"/>
    </location>
</feature>
<feature type="compositionally biased region" description="Acidic residues" evidence="2">
    <location>
        <begin position="4845"/>
        <end position="4862"/>
    </location>
</feature>
<feature type="compositionally biased region" description="Polar residues" evidence="2">
    <location>
        <begin position="2831"/>
        <end position="2846"/>
    </location>
</feature>
<feature type="compositionally biased region" description="Pro residues" evidence="2">
    <location>
        <begin position="1070"/>
        <end position="1092"/>
    </location>
</feature>
<feature type="region of interest" description="Disordered" evidence="2">
    <location>
        <begin position="3738"/>
        <end position="3757"/>
    </location>
</feature>
<name>A0A5Q0HAS9_SACSY</name>
<feature type="compositionally biased region" description="Low complexity" evidence="2">
    <location>
        <begin position="1483"/>
        <end position="1500"/>
    </location>
</feature>
<keyword evidence="4" id="KW-1185">Reference proteome</keyword>
<feature type="compositionally biased region" description="Low complexity" evidence="2">
    <location>
        <begin position="1404"/>
        <end position="1466"/>
    </location>
</feature>
<feature type="compositionally biased region" description="Pro residues" evidence="2">
    <location>
        <begin position="4392"/>
        <end position="4406"/>
    </location>
</feature>
<sequence>MVPIVTPPPTPPTTPKGPKRTEGERVLADEGWRHSDKGHDHPDASWTKHPNPVGTDRIDAVRDQVPPTRHVSESGGLTNDSRITVGPDGRPRFDLVTWGGDIGFDVRRIVFPGTDGKPDTIVQDRTFKLYIDNAADFTPDQIAEFQNNAKTGMDQIWNKGYQLPRGDQLNQHVEFTNDPAQATGHITITPAGSRPDLTHLPIDAKPEHFAHEIGGHASGLDDGYRETPGEGPRIFQHSDGKVVTHLDGTTEVVGTGRVTNDSGIMGPNAGRSDAQVMPRDLWTLDKRGPNPDFITPTPAPTTPSVTTPPTSTPPVGTPPTDTRSTDAPPVTTPPVTTPPTSAPPAGTKPTNTPTPERRAPGFPTPPSNPQASTSTAPPPGGPVTLDDIYDTYFDSDFDNDADSVTTIDSTPQSEIDADVDTNADHVITFNPETGFAEVANPGTTNPGTTDLGTTDVEAAPAPVIDPAPNPLSPDNAPIVTRNYTIVSDGSVPPFTLQSTRATLQPTGGFPAVLPVVQQTPVGKPYMSFSADGTIAVPVGGKGNFKEFYATPQAVVEANSRLREVGSKVTLEMVPGNKVRHGNSGAEVELVQVRPTFKSTPPGVCSEFSMGIIGGTHSQAVFRPTDPDALPTLGKIANGGPLQFQGTHELADALASAAHDPNASIDPDAVVNSMSASSVNNNPMPGKAYGSALRPGTDARARLDEAAKKLGVNQFAWARPGEAYVAQSVAAPAIGPDGRPEPNYGLNYARGDAEAGAQLPQVWGYHFGSVVIDSADSQSQITVETVRQGGLRKWELDQAINQNLNAHQHDLEAIRTQLQNDPAATDAQKRLVDQLITIRDTRATLADPSVTGGDRQMAEVELQNAELGARQSINSLSGKDNLPQPGQLWFINQYSRAEGETFFDKWGHVDTPDVQMQLANPLVAVTVANSGRADVSIPLPDARDLDVDAVARGEVDPPGAGMLTGLARTAVEAALWRQRNGLPLPEIHLEGYSNSRFRPDQNSRHRADVAAAFTRREVIRLLGELQQGLPPNEPRLTSHQIPIVVDPRGRDVPPGTTPDQSRRVHGEVVMPPTPSTTAPPAPVSSRPAPPTSTAPPTGTRSMTPPQPGTPPTNAPSTNTPNTNAPSTNAPNTDTPSTNAPTTDAPVTPRSKDVISDESWRHSRERTADWFAPEGRAEPSSWQGRREGAHVRTVDTEVADVRTDSTVTDLKSYLGIIKYDLRRIETDHGGWVKDFTVKVHLKPGDGIDAATIAQVRENAAKGVDRLLNQGNRLPSGDQFHVTLEFTDNPADAHTTIEVGNTDTDQLHWNPKASPEVLAHETLHYLGVPDEYQDSSRIFLNRADDGSQHSAVVTGDGGMMGADVHGTDPGLRPRHLWLVERAANSQVMVPDTRVNDTGPTIPPTTPPTSNAPTTNPPTSTAPTTNPPTSNAPTTNPPTSNAPTTNPPTSNAPTTNPPTSNAPTTNPPSTDTRQAPTSGKRRRDDSPPAAGPTADPTAAAPAVPKRSRGNDLPGFTEPGPSTAGPSTNAPTTDMELDQDPVANVTWDDDVNSMPAEGDVTMAEPDTQAEANALADGMAGLSLGNNTKYNGAFAGLANGKDVSLPTKQTYLADLSSSVNGHKPVAFVVNAIVGIDQVDALPDVVASIMANARGLDNRVAFVIGVNARADQQAELNAKLAELDGVIQDMDQPIALTGITFNPDDKGNFPYGTVRNETMASEANRFAVGALAANGNHPYLAVQDFDTGSRDVPSGKHIFNHVADSMSIGSKFEGDATTRPLMVSGGYRVGDQAALLAETKARLERELVKLNAQKDAAGADVDPKVQQRIDNLVKARPKLTEDFIADFARQVEHDMAARAEQSKTSPMLPYTPEPNLFIDAIPPMVDPAVRFGPGGTEFSELGRSLNKFYGEELGTVHNHEITRIGRSDADLKTKVDRYESQLSQLEVDAKTYRHPLRGTAFTSDFEGAAVETDLSRLALGYATSGQVPQTHAALANVANRYFASQGEKSGTSLAGFRDTFAKMDPANREPLRVEFATGPVPVGTPSAAAGWHPNDADVAAAVDKDLGVGRTTETSGKSGKTREVDHKLDRALQAEVPQRDLVVGIDQNNLTEKRVTGVNAAMSTPEGQVQRRFGAIADFLDSPRATPPAADGLFQAVADGKPGTDPGTLRAEVVQSLVDHGSSVAENKRVAKAVADFTLDNRAHPGDVWVAFVQPAPPAGPDTSGMVEIPGVDLWVNDNPDSAPNGGPEADFDARTRAEFDAEARAEAEADARARAESAANADKLAALAIATKLKTPITVHTPGQPDVTYQPLGKAPKKMPAAIHVQAHPNPNGRTTYSRYTPPAQAGPSTRRAPAPPGTPSTRPAPPTPSTRPAPSAPTTDTRSTNAPGTDAPSTPNADGQTTRDTRTTRGTRGTQPSPDADVQLPNAPSRSNRATPTAPIPLATLTPSAQTPVITTRNLPEFFQTSQALGSVAAVDVQGADRVTAAIDGLSDPDAARIRQAVEGEFESFLGQGRDFQVKIGNQWYEANVRATLLPPADQNAALTTPTTPTKLDLAVQSGTSSSTTNTLATANDVGLTATAGTPMGPYGSLGGKAQLATPATGVTSSTATTDQRTIRSGEGSTRAQVPVAFQVTLTDAAGRVRQSTPVSSDAAGPVGVTLRIPDDLTTIVDSNPTLEQNPDQPPADWGARVEHLVPEAVTDLDSHDLFNQVAAKLHPSVTKLGAPGRTTLRTFLGGTTVRDNLGAMLGGWVTSPDLVSPHAGKGAAVQMRAHLRSAELVGVHGDAQLRVHETTAFGTGVTATSKTGFDATGGLGANLGLPTAVNGQVGATLGYSARTADSSNAGTSTSNRTGMQLKGGTGMYKVTVDLEVRTPSGDNVTVPVTTYARLGLPEAAALNLPVPQGTRNTIATPTAQPRWAPPYLAGAFAAGNARVGEFEPANRVLPQVEGALRNAKGLEGLLPTWNDRTANPRSGKGKDFADVGAQLANQRKLNLLTPAALRSNMDSLLGPGVQVQLKHPGTTTNTYVNVTVKAKLRNTTHLGQADARNVRASSSSGPRLDSATATTKGWSGGVEGRVAVPRKTPIAAVTPTPQFGVKYNHSWGTKNTGGPAVNSTSLNAGSPDAQVFQGDVEFEVEITTFTRPRSWVRRVTPSFDWKPAAPTPRVVARTVGGPALDPANPDNPEILPLVHGRANLWVSDGSAMTADPSGFQPGTPRVRRLTDPPTVKELLTHRPATRAPEFLHVEAVANTTALRDAALDVLTRAADGDAALTVPGTESRNQVDRLFSPENIRANLRKLIETGMQEQGLKYDRRITDRTGSLGVSVQLGKPRLVSISDSTGTENAVTGGYKAGDSSSTNRSVDLTAGLNVPIKPVPAPVAAGEPTPAGGAGGFAVAGKVTPWSDSTSRAREVGGTVDRNVVTPSDGRTVLIQLDADVTITAESRAGNMWHGGTPHVEGAAVTLPKAVFVRVSEDVARELGVLPKVAPSVPAVFPGMAPPRTLAAGEPGSLGLSAVEDVPDLSGLVDDLIGQVNDRTAKRFGDPLVPDSVLKDSMNNLQRLVDFGSPTSVKAMIDSALDGGVPLLLHQPGTFGKDSFQVTLRAKPGTPRFDRVVNDGIDLEHTTAASDKLTDGTGRGTGWGVGLRAPGLAQPGSANPNVGGTAGVIAAANLNHARSTNVTDATTRQFAHLRAGSGPAAKYTVPIEFELVVERGDREVARATSGPKEIGVRLHADGLRVDGGAAATRPYSATATEPGPRAGQPAEARTWQQAPGATHLPATASVENLRGAKDLRDAAVRALVLAGANQGLVGKGTGPLNTLLSTISQENVQPNLPGMTDGALEVPGLHEAALLFGQDADVQVYARLVNPRLGALSDGVKLENPSSVVTTTSGEAKVSETPDVSVGLATGSAAVKQGPEPNDTVNFATGGVEVRHGAEDSQAVSGGATDNKVNNPKPQGRTGLVEFDVEYRVVAKVGGRVGVVDLSVPGSASARMPAPEAEALLGTPFPTGLAQAQDGVKAAAKAWRDAELEVDRVRHDAQRTVNEVAAELAKTDNALTDLTTRLTTGSDTDRDESAKVAGLETALGDARDEAARLRQDVADLKTRVTRLDFAAQNADEALDDATHEAGQSAATVADLETRLDEAADRLARAEQALRDAEPPAADAARAARDGLRTEVDGLTAELTGARERHDLDVRAREQAREAAARAHQDLTAIEEALTQAETDLETTRTTVDTVKEDLREQQRTAREAKAAHDRARAAHDALVLARQAQEARITAAEVALNEARAAADGAQLAWWGAKREVEAQVDTYNATPRPANSANTTAAASGSTPNTTTPTQPPGTTPNTTTPAQPPGTTPNTTAPAQPPGTTPNTTAPAQPPGTTPNTTAPAQPPSTTPNTTTPAQPPGTTPNQAPPVPQITVTPPNAPTTRSPEPTATTRPEAATRAARGPRPELTLDLPPGGTDLPSSVEALANDIAEQNAIRDRNGYTRPTVEVSGPNAHRVREALAARGVDAAVRDTDGPTTDVHVDWELKRAEGWTPPEAPVGERVTSTTIRSTEPAGPHPVLDDPSWRHSTAPTADWFGRDRPATSAAIEAARAATPVTSRVRGEDGGVLDTTTVGPDGVRMRAWRSPIAYDTRLLDVDGVPVRDFTVKIHLDAGHASPAELLDLKARTHEGVEALFNQGNRLPGGEQFHVTVEFTDDPAEAHATVDVTDPDGRANQLNWPVDADPRRLAHEVGHFLGLQDEYLETEGPRPIFQHQDGRGRVVGDNAPMTAGIDADDVSLKPRNLWLVENRMRALGSTLPVAPATADPGTPAPNAPKRGRVDSDADSDAGSDRGEGTSTRPPAKRFQNLALDDSDSELSELSDDLSDMEVDDQAPAAAQAPVTLTNPGGVHNDAFAALANGRTLTPVTSENYLAVTQHGIEGNQPPAFVVNIIVRAGELNRLDEVISGIMANAPADVRGRVAFVFGVNAARQNQVDDALAAAAPVVANRPEPVALVALPPHGGRFEFGATRNRTLTSNATEFATLAMAHNGAHPYVAVMDFDAGDRRVAAGPHVFQHVANLLEATDVDDNPRPLRPLMVGGGYRVTDRERLVADTLNHINTTKGVSAAKRREHRARLAEEGFVAEFEHEMAADMHARRNQAEVHPLLPYTPEPNLFVDGLAVLAGPNVRFGPKGAEFGILGRELNKLNAAELGALHAADVTAGEVSAADAAERLKVDGQNNRHPLRGQSFSVDFVDGATGTDLSRIAYGMISKPKVPQSHIEPANVIERFVKNKTAKAGMSPANQRRDLDANPYELSEPLRLPPGGRGTNTWAPDDRMRDQLGEDPDRNPFNPAISTPAPAPFEGVEVGVPQEHKLHASHGLVASDHVSEAARHLRFIANDLLPRLAGQPPAGPPPPPGTPPLLTPAPPAAGGLYDAVGQAVGIPPAVLREQVVATAQGVVPQVADHMVDRPMRRGHFYGALVESVNWSVKDQAEDTMAHNAQGLTGRLIATRLGVNLVIVVPGAPQPEVLVPFGPPVQQAVRVERVLVNGVVTYRRL</sequence>
<reference evidence="4" key="1">
    <citation type="journal article" date="2021" name="Curr. Microbiol.">
        <title>Complete genome of nocamycin-producing strain Saccharothrix syringae NRRL B-16468 reveals the biosynthetic potential for secondary metabolites.</title>
        <authorList>
            <person name="Mo X."/>
            <person name="Yang S."/>
        </authorList>
    </citation>
    <scope>NUCLEOTIDE SEQUENCE [LARGE SCALE GENOMIC DNA]</scope>
    <source>
        <strain evidence="4">ATCC 51364 / DSM 43886 / JCM 6844 / KCTC 9398 / NBRC 14523 / NRRL B-16468 / INA 2240</strain>
    </source>
</reference>
<feature type="region of interest" description="Disordered" evidence="2">
    <location>
        <begin position="253"/>
        <end position="394"/>
    </location>
</feature>
<dbReference type="Proteomes" id="UP000325787">
    <property type="component" value="Chromosome"/>
</dbReference>
<proteinExistence type="predicted"/>
<feature type="compositionally biased region" description="Low complexity" evidence="2">
    <location>
        <begin position="2429"/>
        <end position="2439"/>
    </location>
</feature>
<feature type="region of interest" description="Disordered" evidence="2">
    <location>
        <begin position="5289"/>
        <end position="5321"/>
    </location>
</feature>
<feature type="compositionally biased region" description="Low complexity" evidence="2">
    <location>
        <begin position="4416"/>
        <end position="4442"/>
    </location>
</feature>
<feature type="region of interest" description="Disordered" evidence="2">
    <location>
        <begin position="4527"/>
        <end position="4572"/>
    </location>
</feature>
<feature type="compositionally biased region" description="Basic and acidic residues" evidence="2">
    <location>
        <begin position="19"/>
        <end position="43"/>
    </location>
</feature>
<feature type="compositionally biased region" description="Basic and acidic residues" evidence="2">
    <location>
        <begin position="5307"/>
        <end position="5321"/>
    </location>
</feature>
<feature type="compositionally biased region" description="Pro residues" evidence="2">
    <location>
        <begin position="1103"/>
        <end position="1112"/>
    </location>
</feature>
<organism evidence="3 4">
    <name type="scientific">Saccharothrix syringae</name>
    <name type="common">Nocardiopsis syringae</name>
    <dbReference type="NCBI Taxonomy" id="103733"/>
    <lineage>
        <taxon>Bacteria</taxon>
        <taxon>Bacillati</taxon>
        <taxon>Actinomycetota</taxon>
        <taxon>Actinomycetes</taxon>
        <taxon>Pseudonocardiales</taxon>
        <taxon>Pseudonocardiaceae</taxon>
        <taxon>Saccharothrix</taxon>
    </lineage>
</organism>
<dbReference type="PANTHER" id="PTHR24216">
    <property type="entry name" value="PAXILLIN-RELATED"/>
    <property type="match status" value="1"/>
</dbReference>
<feature type="region of interest" description="Disordered" evidence="2">
    <location>
        <begin position="1384"/>
        <end position="1531"/>
    </location>
</feature>
<feature type="region of interest" description="Disordered" evidence="2">
    <location>
        <begin position="4301"/>
        <end position="4449"/>
    </location>
</feature>
<keyword evidence="1" id="KW-0175">Coiled coil</keyword>
<feature type="region of interest" description="Disordered" evidence="2">
    <location>
        <begin position="1"/>
        <end position="58"/>
    </location>
</feature>
<feature type="region of interest" description="Disordered" evidence="2">
    <location>
        <begin position="3925"/>
        <end position="3948"/>
    </location>
</feature>
<feature type="coiled-coil region" evidence="1">
    <location>
        <begin position="1786"/>
        <end position="1813"/>
    </location>
</feature>